<dbReference type="Proteomes" id="UP000044841">
    <property type="component" value="Unassembled WGS sequence"/>
</dbReference>
<evidence type="ECO:0000256" key="1">
    <source>
        <dbReference type="SAM" id="SignalP"/>
    </source>
</evidence>
<evidence type="ECO:0000313" key="3">
    <source>
        <dbReference type="EMBL" id="CUA69909.1"/>
    </source>
</evidence>
<gene>
    <name evidence="3" type="ORF">RSOLAG22IIIB_14148</name>
</gene>
<dbReference type="InterPro" id="IPR014044">
    <property type="entry name" value="CAP_dom"/>
</dbReference>
<dbReference type="InterPro" id="IPR035940">
    <property type="entry name" value="CAP_sf"/>
</dbReference>
<sequence>MVRSSATVFALVVAAGSVSAHWREEARTINMTGTHLLAARAVPQDYLTAHNNERAKHGAKALVWDASLASSAQAWANQCKFQHSQSGQNLYAGTGNPTAAAAVGAWNAESKDYNAGNPQPSHWTQVVWKGTTKLGCALKQCAPGTIFDASYGVSDMLRVIDVLKLTDYNTRLPTITSATTAQQETSSGSSRE</sequence>
<protein>
    <submittedName>
        <fullName evidence="3">Fruiting body protein SC7</fullName>
    </submittedName>
</protein>
<dbReference type="SMART" id="SM00198">
    <property type="entry name" value="SCP"/>
    <property type="match status" value="1"/>
</dbReference>
<dbReference type="PRINTS" id="PR00837">
    <property type="entry name" value="V5TPXLIKE"/>
</dbReference>
<proteinExistence type="predicted"/>
<feature type="domain" description="SCP" evidence="2">
    <location>
        <begin position="41"/>
        <end position="152"/>
    </location>
</feature>
<name>A0A0K6FUZ2_9AGAM</name>
<dbReference type="Gene3D" id="3.40.33.10">
    <property type="entry name" value="CAP"/>
    <property type="match status" value="1"/>
</dbReference>
<keyword evidence="1" id="KW-0732">Signal</keyword>
<dbReference type="PANTHER" id="PTHR10334">
    <property type="entry name" value="CYSTEINE-RICH SECRETORY PROTEIN-RELATED"/>
    <property type="match status" value="1"/>
</dbReference>
<dbReference type="EMBL" id="CYGV01001009">
    <property type="protein sequence ID" value="CUA69909.1"/>
    <property type="molecule type" value="Genomic_DNA"/>
</dbReference>
<accession>A0A0K6FUZ2</accession>
<reference evidence="3 4" key="1">
    <citation type="submission" date="2015-07" db="EMBL/GenBank/DDBJ databases">
        <authorList>
            <person name="Noorani M."/>
        </authorList>
    </citation>
    <scope>NUCLEOTIDE SEQUENCE [LARGE SCALE GENOMIC DNA]</scope>
    <source>
        <strain evidence="3">BBA 69670</strain>
    </source>
</reference>
<dbReference type="Pfam" id="PF00188">
    <property type="entry name" value="CAP"/>
    <property type="match status" value="1"/>
</dbReference>
<organism evidence="3 4">
    <name type="scientific">Rhizoctonia solani</name>
    <dbReference type="NCBI Taxonomy" id="456999"/>
    <lineage>
        <taxon>Eukaryota</taxon>
        <taxon>Fungi</taxon>
        <taxon>Dikarya</taxon>
        <taxon>Basidiomycota</taxon>
        <taxon>Agaricomycotina</taxon>
        <taxon>Agaricomycetes</taxon>
        <taxon>Cantharellales</taxon>
        <taxon>Ceratobasidiaceae</taxon>
        <taxon>Rhizoctonia</taxon>
    </lineage>
</organism>
<evidence type="ECO:0000259" key="2">
    <source>
        <dbReference type="SMART" id="SM00198"/>
    </source>
</evidence>
<dbReference type="SUPFAM" id="SSF55797">
    <property type="entry name" value="PR-1-like"/>
    <property type="match status" value="1"/>
</dbReference>
<dbReference type="AlphaFoldDB" id="A0A0K6FUZ2"/>
<feature type="chain" id="PRO_5005502674" evidence="1">
    <location>
        <begin position="21"/>
        <end position="192"/>
    </location>
</feature>
<keyword evidence="4" id="KW-1185">Reference proteome</keyword>
<evidence type="ECO:0000313" key="4">
    <source>
        <dbReference type="Proteomes" id="UP000044841"/>
    </source>
</evidence>
<feature type="signal peptide" evidence="1">
    <location>
        <begin position="1"/>
        <end position="20"/>
    </location>
</feature>
<dbReference type="InterPro" id="IPR001283">
    <property type="entry name" value="CRISP-related"/>
</dbReference>